<dbReference type="Proteomes" id="UP000269847">
    <property type="component" value="Plasmid p.1"/>
</dbReference>
<evidence type="ECO:0000313" key="3">
    <source>
        <dbReference type="Proteomes" id="UP000269847"/>
    </source>
</evidence>
<proteinExistence type="predicted"/>
<accession>A0A9W3YL47</accession>
<protein>
    <submittedName>
        <fullName evidence="2">Uncharacterized protein</fullName>
    </submittedName>
</protein>
<sequence length="88" mass="10464">MVNIDFFMEGFLFLWVWDLKMERQVNKLMNSGIYKDYVVSIVGVTYLLLRNMIQIIVLSFSNMRLLTINRETLVSLQKVLLRILNYPS</sequence>
<evidence type="ECO:0000313" key="2">
    <source>
        <dbReference type="EMBL" id="AYF85340.1"/>
    </source>
</evidence>
<name>A0A9W3YL47_BACTU</name>
<dbReference type="AlphaFoldDB" id="A0A9W3YL47"/>
<keyword evidence="1" id="KW-0472">Membrane</keyword>
<organism evidence="2 3">
    <name type="scientific">Bacillus thuringiensis</name>
    <dbReference type="NCBI Taxonomy" id="1428"/>
    <lineage>
        <taxon>Bacteria</taxon>
        <taxon>Bacillati</taxon>
        <taxon>Bacillota</taxon>
        <taxon>Bacilli</taxon>
        <taxon>Bacillales</taxon>
        <taxon>Bacillaceae</taxon>
        <taxon>Bacillus</taxon>
        <taxon>Bacillus cereus group</taxon>
    </lineage>
</organism>
<gene>
    <name evidence="2" type="ORF">D7J84_30660</name>
</gene>
<geneLocation type="plasmid" evidence="2 3">
    <name>p.1</name>
</geneLocation>
<evidence type="ECO:0000256" key="1">
    <source>
        <dbReference type="SAM" id="Phobius"/>
    </source>
</evidence>
<feature type="transmembrane region" description="Helical" evidence="1">
    <location>
        <begin position="37"/>
        <end position="60"/>
    </location>
</feature>
<keyword evidence="1" id="KW-1133">Transmembrane helix</keyword>
<keyword evidence="2" id="KW-0614">Plasmid</keyword>
<dbReference type="EMBL" id="CP032614">
    <property type="protein sequence ID" value="AYF85340.1"/>
    <property type="molecule type" value="Genomic_DNA"/>
</dbReference>
<reference evidence="2 3" key="1">
    <citation type="submission" date="2018-09" db="EMBL/GenBank/DDBJ databases">
        <title>Complete genome of Bacillus thuringiensis strain QZL38.</title>
        <authorList>
            <person name="Song F."/>
        </authorList>
    </citation>
    <scope>NUCLEOTIDE SEQUENCE [LARGE SCALE GENOMIC DNA]</scope>
    <source>
        <strain evidence="2 3">QZL38</strain>
        <plasmid evidence="2 3">p.1</plasmid>
    </source>
</reference>
<keyword evidence="1" id="KW-0812">Transmembrane</keyword>